<accession>A0A5E4WSI1</accession>
<sequence length="259" mass="29018">MEQNKPAFAQRCEALANDEKACHEAYNNQYHKVRAEVGFDDWRSVWRFLLICALPTLLKPEGEQEPGAPVAYQGIVSAIRAVGDEAARRGAMFPQTRDEQEEDKRAVRRVAEMIEWYATAGGAVATGLPGWPKHPAQPKESDEIARLKQTLNDLGKIIHDMTVAQQAAWIEWQHGKGAEEAMSWIHNGLVGPGFIPDEDEPYGKEAQAYFDANRSDPFPACYCGRPSNSLWMGQGFCCREHYDTRRAQIEAQQQAGKEG</sequence>
<dbReference type="AlphaFoldDB" id="A0A5E4WSI1"/>
<protein>
    <submittedName>
        <fullName evidence="1">Uncharacterized protein</fullName>
    </submittedName>
</protein>
<organism evidence="1 2">
    <name type="scientific">Pandoraea communis</name>
    <dbReference type="NCBI Taxonomy" id="2508297"/>
    <lineage>
        <taxon>Bacteria</taxon>
        <taxon>Pseudomonadati</taxon>
        <taxon>Pseudomonadota</taxon>
        <taxon>Betaproteobacteria</taxon>
        <taxon>Burkholderiales</taxon>
        <taxon>Burkholderiaceae</taxon>
        <taxon>Pandoraea</taxon>
    </lineage>
</organism>
<dbReference type="RefSeq" id="WP_150586005.1">
    <property type="nucleotide sequence ID" value="NZ_CABPSE010000012.1"/>
</dbReference>
<gene>
    <name evidence="1" type="ORF">PCO31111_03500</name>
</gene>
<reference evidence="1 2" key="1">
    <citation type="submission" date="2019-08" db="EMBL/GenBank/DDBJ databases">
        <authorList>
            <person name="Peeters C."/>
        </authorList>
    </citation>
    <scope>NUCLEOTIDE SEQUENCE [LARGE SCALE GENOMIC DNA]</scope>
    <source>
        <strain evidence="1 2">LMG 31111</strain>
    </source>
</reference>
<evidence type="ECO:0000313" key="2">
    <source>
        <dbReference type="Proteomes" id="UP000383971"/>
    </source>
</evidence>
<name>A0A5E4WSI1_9BURK</name>
<dbReference type="Proteomes" id="UP000383971">
    <property type="component" value="Unassembled WGS sequence"/>
</dbReference>
<dbReference type="EMBL" id="CABPSE010000012">
    <property type="protein sequence ID" value="VVE27887.1"/>
    <property type="molecule type" value="Genomic_DNA"/>
</dbReference>
<evidence type="ECO:0000313" key="1">
    <source>
        <dbReference type="EMBL" id="VVE27887.1"/>
    </source>
</evidence>
<proteinExistence type="predicted"/>
<keyword evidence="2" id="KW-1185">Reference proteome</keyword>